<feature type="region of interest" description="Disordered" evidence="4">
    <location>
        <begin position="52"/>
        <end position="73"/>
    </location>
</feature>
<reference evidence="5 6" key="1">
    <citation type="journal article" date="2013" name="Curr. Biol.">
        <title>Shared signatures of parasitism and phylogenomics unite Cryptomycota and microsporidia.</title>
        <authorList>
            <person name="James T.Y."/>
            <person name="Pelin A."/>
            <person name="Bonen L."/>
            <person name="Ahrendt S."/>
            <person name="Sain D."/>
            <person name="Corradi N."/>
            <person name="Stajich J.E."/>
        </authorList>
    </citation>
    <scope>NUCLEOTIDE SEQUENCE [LARGE SCALE GENOMIC DNA]</scope>
    <source>
        <strain evidence="5 6">CSF55</strain>
    </source>
</reference>
<dbReference type="SUPFAM" id="SSF57850">
    <property type="entry name" value="RING/U-box"/>
    <property type="match status" value="1"/>
</dbReference>
<keyword evidence="1" id="KW-0479">Metal-binding</keyword>
<keyword evidence="6" id="KW-1185">Reference proteome</keyword>
<evidence type="ECO:0000256" key="1">
    <source>
        <dbReference type="ARBA" id="ARBA00022723"/>
    </source>
</evidence>
<accession>A0A075AQ40</accession>
<dbReference type="GO" id="GO:0043161">
    <property type="term" value="P:proteasome-mediated ubiquitin-dependent protein catabolic process"/>
    <property type="evidence" value="ECO:0007669"/>
    <property type="project" value="TreeGrafter"/>
</dbReference>
<dbReference type="GO" id="GO:0036503">
    <property type="term" value="P:ERAD pathway"/>
    <property type="evidence" value="ECO:0007669"/>
    <property type="project" value="TreeGrafter"/>
</dbReference>
<evidence type="ECO:0008006" key="7">
    <source>
        <dbReference type="Google" id="ProtNLM"/>
    </source>
</evidence>
<sequence>MRDLQNRYPDATPDELASGDRVCIICRENMDTAKRWIERHNVCPTCRQPLDSRPANTNTNANENNDIPNAPNNTNEELLRALQEHERIREVLDNLRNRPIGENNQRERIQANLNNLIDEEEQTRRYLVAQIQYLKFLSNRANSMIQDYHRIQDEILNNQNNQ</sequence>
<name>A0A075AQ40_ROZAC</name>
<protein>
    <recommendedName>
        <fullName evidence="7">RING-type domain-containing protein</fullName>
    </recommendedName>
</protein>
<gene>
    <name evidence="5" type="ORF">O9G_002164</name>
</gene>
<evidence type="ECO:0000256" key="3">
    <source>
        <dbReference type="ARBA" id="ARBA00022833"/>
    </source>
</evidence>
<dbReference type="HOGENOM" id="CLU_1636348_0_0_1"/>
<feature type="compositionally biased region" description="Low complexity" evidence="4">
    <location>
        <begin position="54"/>
        <end position="73"/>
    </location>
</feature>
<dbReference type="STRING" id="988480.A0A075AQ40"/>
<dbReference type="PANTHER" id="PTHR22763">
    <property type="entry name" value="RING ZINC FINGER PROTEIN"/>
    <property type="match status" value="1"/>
</dbReference>
<dbReference type="GO" id="GO:0008270">
    <property type="term" value="F:zinc ion binding"/>
    <property type="evidence" value="ECO:0007669"/>
    <property type="project" value="UniProtKB-KW"/>
</dbReference>
<dbReference type="GO" id="GO:0061630">
    <property type="term" value="F:ubiquitin protein ligase activity"/>
    <property type="evidence" value="ECO:0007669"/>
    <property type="project" value="UniProtKB-EC"/>
</dbReference>
<dbReference type="InterPro" id="IPR050731">
    <property type="entry name" value="HRD1_E3_ubiq-ligases"/>
</dbReference>
<evidence type="ECO:0000313" key="5">
    <source>
        <dbReference type="EMBL" id="EPZ32323.1"/>
    </source>
</evidence>
<dbReference type="OrthoDB" id="7759664at2759"/>
<proteinExistence type="predicted"/>
<evidence type="ECO:0000313" key="6">
    <source>
        <dbReference type="Proteomes" id="UP000030755"/>
    </source>
</evidence>
<evidence type="ECO:0000256" key="4">
    <source>
        <dbReference type="SAM" id="MobiDB-lite"/>
    </source>
</evidence>
<organism evidence="5 6">
    <name type="scientific">Rozella allomycis (strain CSF55)</name>
    <dbReference type="NCBI Taxonomy" id="988480"/>
    <lineage>
        <taxon>Eukaryota</taxon>
        <taxon>Fungi</taxon>
        <taxon>Fungi incertae sedis</taxon>
        <taxon>Cryptomycota</taxon>
        <taxon>Cryptomycota incertae sedis</taxon>
        <taxon>Rozella</taxon>
    </lineage>
</organism>
<dbReference type="GO" id="GO:0012505">
    <property type="term" value="C:endomembrane system"/>
    <property type="evidence" value="ECO:0007669"/>
    <property type="project" value="UniProtKB-SubCell"/>
</dbReference>
<dbReference type="PANTHER" id="PTHR22763:SF184">
    <property type="entry name" value="E3 UBIQUITIN-PROTEIN LIGASE SYNOVIOLIN"/>
    <property type="match status" value="1"/>
</dbReference>
<keyword evidence="2" id="KW-0863">Zinc-finger</keyword>
<evidence type="ECO:0000256" key="2">
    <source>
        <dbReference type="ARBA" id="ARBA00022771"/>
    </source>
</evidence>
<keyword evidence="3" id="KW-0862">Zinc</keyword>
<dbReference type="Proteomes" id="UP000030755">
    <property type="component" value="Unassembled WGS sequence"/>
</dbReference>
<dbReference type="AlphaFoldDB" id="A0A075AQ40"/>
<dbReference type="EMBL" id="KE561161">
    <property type="protein sequence ID" value="EPZ32323.1"/>
    <property type="molecule type" value="Genomic_DNA"/>
</dbReference>